<dbReference type="EMBL" id="OR979723">
    <property type="protein sequence ID" value="WYD65312.1"/>
    <property type="molecule type" value="Genomic_DNA"/>
</dbReference>
<protein>
    <submittedName>
        <fullName evidence="1">Uncharacterized protein</fullName>
    </submittedName>
</protein>
<sequence length="29" mass="3575">MYIVYIIFNRWCIGVRVTKHCINVHIRNL</sequence>
<reference evidence="1" key="1">
    <citation type="submission" date="2023-12" db="EMBL/GenBank/DDBJ databases">
        <title>Determinants of phage host range in porcine enterotoxigenic Escherichia coli.</title>
        <authorList>
            <person name="Gambino M."/>
            <person name="Broensted L."/>
        </authorList>
    </citation>
    <scope>NUCLEOTIDE SEQUENCE</scope>
</reference>
<gene>
    <name evidence="1" type="ORF">ETEP102_47</name>
</gene>
<evidence type="ECO:0000313" key="1">
    <source>
        <dbReference type="EMBL" id="WYD65312.1"/>
    </source>
</evidence>
<organism evidence="1">
    <name type="scientific">Escherichia phage ETEP102</name>
    <dbReference type="NCBI Taxonomy" id="3117680"/>
    <lineage>
        <taxon>Viruses</taxon>
        <taxon>Duplodnaviria</taxon>
        <taxon>Heunggongvirae</taxon>
        <taxon>Uroviricota</taxon>
        <taxon>Caudoviricetes</taxon>
    </lineage>
</organism>
<accession>A0AAU6PXJ0</accession>
<proteinExistence type="predicted"/>
<name>A0AAU6PXJ0_9CAUD</name>